<reference evidence="2 3" key="1">
    <citation type="submission" date="2011-02" db="EMBL/GenBank/DDBJ databases">
        <title>The Genome Sequence of Sphaeroforma arctica JP610.</title>
        <authorList>
            <consortium name="The Broad Institute Genome Sequencing Platform"/>
            <person name="Russ C."/>
            <person name="Cuomo C."/>
            <person name="Young S.K."/>
            <person name="Zeng Q."/>
            <person name="Gargeya S."/>
            <person name="Alvarado L."/>
            <person name="Berlin A."/>
            <person name="Chapman S.B."/>
            <person name="Chen Z."/>
            <person name="Freedman E."/>
            <person name="Gellesch M."/>
            <person name="Goldberg J."/>
            <person name="Griggs A."/>
            <person name="Gujja S."/>
            <person name="Heilman E."/>
            <person name="Heiman D."/>
            <person name="Howarth C."/>
            <person name="Mehta T."/>
            <person name="Neiman D."/>
            <person name="Pearson M."/>
            <person name="Roberts A."/>
            <person name="Saif S."/>
            <person name="Shea T."/>
            <person name="Shenoy N."/>
            <person name="Sisk P."/>
            <person name="Stolte C."/>
            <person name="Sykes S."/>
            <person name="White J."/>
            <person name="Yandava C."/>
            <person name="Burger G."/>
            <person name="Gray M.W."/>
            <person name="Holland P.W.H."/>
            <person name="King N."/>
            <person name="Lang F.B.F."/>
            <person name="Roger A.J."/>
            <person name="Ruiz-Trillo I."/>
            <person name="Haas B."/>
            <person name="Nusbaum C."/>
            <person name="Birren B."/>
        </authorList>
    </citation>
    <scope>NUCLEOTIDE SEQUENCE [LARGE SCALE GENOMIC DNA]</scope>
    <source>
        <strain evidence="2 3">JP610</strain>
    </source>
</reference>
<dbReference type="Pfam" id="PF07393">
    <property type="entry name" value="Sec10_HB"/>
    <property type="match status" value="1"/>
</dbReference>
<dbReference type="AlphaFoldDB" id="A0A0L0FDS7"/>
<feature type="non-terminal residue" evidence="2">
    <location>
        <position position="1"/>
    </location>
</feature>
<dbReference type="OrthoDB" id="125856at2759"/>
<dbReference type="RefSeq" id="XP_014148812.1">
    <property type="nucleotide sequence ID" value="XM_014293337.1"/>
</dbReference>
<protein>
    <recommendedName>
        <fullName evidence="1">Exocyst complex component Sec10-like alpha-helical bundle domain-containing protein</fullName>
    </recommendedName>
</protein>
<gene>
    <name evidence="2" type="ORF">SARC_12553</name>
</gene>
<proteinExistence type="predicted"/>
<evidence type="ECO:0000259" key="1">
    <source>
        <dbReference type="Pfam" id="PF07393"/>
    </source>
</evidence>
<dbReference type="EMBL" id="KQ243987">
    <property type="protein sequence ID" value="KNC74910.1"/>
    <property type="molecule type" value="Genomic_DNA"/>
</dbReference>
<keyword evidence="3" id="KW-1185">Reference proteome</keyword>
<name>A0A0L0FDS7_9EUKA</name>
<evidence type="ECO:0000313" key="2">
    <source>
        <dbReference type="EMBL" id="KNC74910.1"/>
    </source>
</evidence>
<accession>A0A0L0FDS7</accession>
<dbReference type="GeneID" id="25913057"/>
<sequence length="69" mass="7837">EFEVSDTTVLFKVAKDLGTVFMVLPDNIKQIATETSVSRLERSTLISFLECRSDWRQCKNSVLASLNVR</sequence>
<evidence type="ECO:0000313" key="3">
    <source>
        <dbReference type="Proteomes" id="UP000054560"/>
    </source>
</evidence>
<organism evidence="2 3">
    <name type="scientific">Sphaeroforma arctica JP610</name>
    <dbReference type="NCBI Taxonomy" id="667725"/>
    <lineage>
        <taxon>Eukaryota</taxon>
        <taxon>Ichthyosporea</taxon>
        <taxon>Ichthyophonida</taxon>
        <taxon>Sphaeroforma</taxon>
    </lineage>
</organism>
<dbReference type="InterPro" id="IPR048627">
    <property type="entry name" value="Sec10_HB"/>
</dbReference>
<dbReference type="Proteomes" id="UP000054560">
    <property type="component" value="Unassembled WGS sequence"/>
</dbReference>
<feature type="domain" description="Exocyst complex component Sec10-like alpha-helical bundle" evidence="1">
    <location>
        <begin position="1"/>
        <end position="61"/>
    </location>
</feature>